<keyword evidence="6" id="KW-1185">Reference proteome</keyword>
<dbReference type="PANTHER" id="PTHR47274">
    <property type="entry name" value="BTB/POZ DOMAIN CONTAINING PROTEIN, EXPRESSED-RELATED"/>
    <property type="match status" value="1"/>
</dbReference>
<dbReference type="InterPro" id="IPR044784">
    <property type="entry name" value="At1g01640-like"/>
</dbReference>
<evidence type="ECO:0000313" key="5">
    <source>
        <dbReference type="EMBL" id="KAL2653603.1"/>
    </source>
</evidence>
<dbReference type="CDD" id="cd18186">
    <property type="entry name" value="BTB_POZ_ZBTB_KLHL-like"/>
    <property type="match status" value="1"/>
</dbReference>
<evidence type="ECO:0000256" key="3">
    <source>
        <dbReference type="SAM" id="MobiDB-lite"/>
    </source>
</evidence>
<proteinExistence type="predicted"/>
<dbReference type="PROSITE" id="PS50097">
    <property type="entry name" value="BTB"/>
    <property type="match status" value="1"/>
</dbReference>
<evidence type="ECO:0000259" key="4">
    <source>
        <dbReference type="PROSITE" id="PS50097"/>
    </source>
</evidence>
<dbReference type="Proteomes" id="UP001605036">
    <property type="component" value="Unassembled WGS sequence"/>
</dbReference>
<dbReference type="InterPro" id="IPR011333">
    <property type="entry name" value="SKP1/BTB/POZ_sf"/>
</dbReference>
<evidence type="ECO:0000256" key="2">
    <source>
        <dbReference type="ARBA" id="ARBA00004906"/>
    </source>
</evidence>
<feature type="region of interest" description="Disordered" evidence="3">
    <location>
        <begin position="1"/>
        <end position="25"/>
    </location>
</feature>
<dbReference type="InterPro" id="IPR000210">
    <property type="entry name" value="BTB/POZ_dom"/>
</dbReference>
<dbReference type="SMART" id="SM00225">
    <property type="entry name" value="BTB"/>
    <property type="match status" value="1"/>
</dbReference>
<comment type="pathway">
    <text evidence="2">Protein modification; protein ubiquitination.</text>
</comment>
<name>A0ABD1ZQ88_9MARC</name>
<dbReference type="Pfam" id="PF00651">
    <property type="entry name" value="BTB"/>
    <property type="match status" value="1"/>
</dbReference>
<gene>
    <name evidence="5" type="ORF">R1flu_021731</name>
</gene>
<comment type="function">
    <text evidence="1">May act as a substrate-specific adapter of an E3 ubiquitin-protein ligase complex (CUL3-RBX1-BTB) which mediates the ubiquitination and subsequent proteasomal degradation of target proteins.</text>
</comment>
<dbReference type="AlphaFoldDB" id="A0ABD1ZQ88"/>
<protein>
    <recommendedName>
        <fullName evidence="4">BTB domain-containing protein</fullName>
    </recommendedName>
</protein>
<feature type="domain" description="BTB" evidence="4">
    <location>
        <begin position="173"/>
        <end position="242"/>
    </location>
</feature>
<dbReference type="Gene3D" id="3.30.710.10">
    <property type="entry name" value="Potassium Channel Kv1.1, Chain A"/>
    <property type="match status" value="1"/>
</dbReference>
<dbReference type="SUPFAM" id="SSF54695">
    <property type="entry name" value="POZ domain"/>
    <property type="match status" value="1"/>
</dbReference>
<evidence type="ECO:0000313" key="6">
    <source>
        <dbReference type="Proteomes" id="UP001605036"/>
    </source>
</evidence>
<accession>A0ABD1ZQ88</accession>
<dbReference type="EMBL" id="JBHFFA010000001">
    <property type="protein sequence ID" value="KAL2653603.1"/>
    <property type="molecule type" value="Genomic_DNA"/>
</dbReference>
<dbReference type="PANTHER" id="PTHR47274:SF1">
    <property type="entry name" value="BTB_POZ DOMAIN CONTAINING PROTEIN, EXPRESSED"/>
    <property type="match status" value="1"/>
</dbReference>
<comment type="caution">
    <text evidence="5">The sequence shown here is derived from an EMBL/GenBank/DDBJ whole genome shotgun (WGS) entry which is preliminary data.</text>
</comment>
<dbReference type="CDD" id="cd14733">
    <property type="entry name" value="BACK"/>
    <property type="match status" value="1"/>
</dbReference>
<dbReference type="Gene3D" id="1.25.40.420">
    <property type="match status" value="1"/>
</dbReference>
<reference evidence="5 6" key="1">
    <citation type="submission" date="2024-09" db="EMBL/GenBank/DDBJ databases">
        <title>Chromosome-scale assembly of Riccia fluitans.</title>
        <authorList>
            <person name="Paukszto L."/>
            <person name="Sawicki J."/>
            <person name="Karawczyk K."/>
            <person name="Piernik-Szablinska J."/>
            <person name="Szczecinska M."/>
            <person name="Mazdziarz M."/>
        </authorList>
    </citation>
    <scope>NUCLEOTIDE SEQUENCE [LARGE SCALE GENOMIC DNA]</scope>
    <source>
        <strain evidence="5">Rf_01</strain>
        <tissue evidence="5">Aerial parts of the thallus</tissue>
    </source>
</reference>
<evidence type="ECO:0000256" key="1">
    <source>
        <dbReference type="ARBA" id="ARBA00002668"/>
    </source>
</evidence>
<sequence length="339" mass="38072">MIHNQELRSSFARDSRAQQQPSAAAGFQQGGFANVTRVEVPTKRLSYTLKSEVQAWIDELGMLEPQLNGVLDCRWKSGENGVGSAGNSYRPPRNVICVSCFEGAKAILDLARQLEQDWRDDTDRDKCKTLVTRQGLTYAFKQMKVLEQVEEEASEKLEFLESLVDAFRDGVHADVELITNDGLSLHAHRVVMATKSPVFKAMFEADRMKKEHTGAIHIEELSHDQLRFLLEFLYCAEIPDEKMAEHAHSLLIAADKYDIPVLSKVCEAYIATTVSPVNVLEILELSTLCSASSLKETAISVILKSYEDVVFSKEYEDFAMKNPLLAVEITKALVRDLKK</sequence>
<organism evidence="5 6">
    <name type="scientific">Riccia fluitans</name>
    <dbReference type="NCBI Taxonomy" id="41844"/>
    <lineage>
        <taxon>Eukaryota</taxon>
        <taxon>Viridiplantae</taxon>
        <taxon>Streptophyta</taxon>
        <taxon>Embryophyta</taxon>
        <taxon>Marchantiophyta</taxon>
        <taxon>Marchantiopsida</taxon>
        <taxon>Marchantiidae</taxon>
        <taxon>Marchantiales</taxon>
        <taxon>Ricciaceae</taxon>
        <taxon>Riccia</taxon>
    </lineage>
</organism>